<protein>
    <submittedName>
        <fullName evidence="1">Uncharacterized protein</fullName>
    </submittedName>
</protein>
<accession>A0A1M5HUB9</accession>
<reference evidence="2" key="1">
    <citation type="submission" date="2016-11" db="EMBL/GenBank/DDBJ databases">
        <authorList>
            <person name="Varghese N."/>
            <person name="Submissions S."/>
        </authorList>
    </citation>
    <scope>NUCLEOTIDE SEQUENCE [LARGE SCALE GENOMIC DNA]</scope>
    <source>
        <strain evidence="2">DSM 19978</strain>
    </source>
</reference>
<name>A0A1M5HUB9_9FLAO</name>
<dbReference type="STRING" id="468056.SAMN05443549_102382"/>
<evidence type="ECO:0000313" key="2">
    <source>
        <dbReference type="Proteomes" id="UP000184516"/>
    </source>
</evidence>
<proteinExistence type="predicted"/>
<keyword evidence="2" id="KW-1185">Reference proteome</keyword>
<gene>
    <name evidence="1" type="ORF">SAMN05443549_102382</name>
</gene>
<sequence length="29" mass="3317">MGNNPNLQQLFHDTLKTDTQDLLMSELAK</sequence>
<dbReference type="Proteomes" id="UP000184516">
    <property type="component" value="Unassembled WGS sequence"/>
</dbReference>
<dbReference type="EMBL" id="FQWB01000002">
    <property type="protein sequence ID" value="SHG19554.1"/>
    <property type="molecule type" value="Genomic_DNA"/>
</dbReference>
<evidence type="ECO:0000313" key="1">
    <source>
        <dbReference type="EMBL" id="SHG19554.1"/>
    </source>
</evidence>
<dbReference type="AlphaFoldDB" id="A0A1M5HUB9"/>
<organism evidence="1 2">
    <name type="scientific">Flavobacterium fluvii</name>
    <dbReference type="NCBI Taxonomy" id="468056"/>
    <lineage>
        <taxon>Bacteria</taxon>
        <taxon>Pseudomonadati</taxon>
        <taxon>Bacteroidota</taxon>
        <taxon>Flavobacteriia</taxon>
        <taxon>Flavobacteriales</taxon>
        <taxon>Flavobacteriaceae</taxon>
        <taxon>Flavobacterium</taxon>
    </lineage>
</organism>